<dbReference type="STRING" id="869212.Turpa_3749"/>
<dbReference type="Proteomes" id="UP000006048">
    <property type="component" value="Chromosome"/>
</dbReference>
<reference evidence="2 3" key="1">
    <citation type="submission" date="2012-06" db="EMBL/GenBank/DDBJ databases">
        <title>The complete chromosome of genome of Turneriella parva DSM 21527.</title>
        <authorList>
            <consortium name="US DOE Joint Genome Institute (JGI-PGF)"/>
            <person name="Lucas S."/>
            <person name="Han J."/>
            <person name="Lapidus A."/>
            <person name="Bruce D."/>
            <person name="Goodwin L."/>
            <person name="Pitluck S."/>
            <person name="Peters L."/>
            <person name="Kyrpides N."/>
            <person name="Mavromatis K."/>
            <person name="Ivanova N."/>
            <person name="Mikhailova N."/>
            <person name="Chertkov O."/>
            <person name="Detter J.C."/>
            <person name="Tapia R."/>
            <person name="Han C."/>
            <person name="Land M."/>
            <person name="Hauser L."/>
            <person name="Markowitz V."/>
            <person name="Cheng J.-F."/>
            <person name="Hugenholtz P."/>
            <person name="Woyke T."/>
            <person name="Wu D."/>
            <person name="Gronow S."/>
            <person name="Wellnitz S."/>
            <person name="Brambilla E."/>
            <person name="Klenk H.-P."/>
            <person name="Eisen J.A."/>
        </authorList>
    </citation>
    <scope>NUCLEOTIDE SEQUENCE [LARGE SCALE GENOMIC DNA]</scope>
    <source>
        <strain evidence="3">ATCC BAA-1111 / DSM 21527 / NCTC 11395 / H</strain>
    </source>
</reference>
<evidence type="ECO:0000313" key="2">
    <source>
        <dbReference type="EMBL" id="AFM14383.1"/>
    </source>
</evidence>
<dbReference type="AlphaFoldDB" id="I4BAS6"/>
<dbReference type="EMBL" id="CP002959">
    <property type="protein sequence ID" value="AFM14383.1"/>
    <property type="molecule type" value="Genomic_DNA"/>
</dbReference>
<feature type="signal peptide" evidence="1">
    <location>
        <begin position="1"/>
        <end position="21"/>
    </location>
</feature>
<protein>
    <recommendedName>
        <fullName evidence="4">Outer membrane protein beta-barrel domain-containing protein</fullName>
    </recommendedName>
</protein>
<proteinExistence type="predicted"/>
<gene>
    <name evidence="2" type="ordered locus">Turpa_3749</name>
</gene>
<evidence type="ECO:0000313" key="3">
    <source>
        <dbReference type="Proteomes" id="UP000006048"/>
    </source>
</evidence>
<accession>I4BAS6</accession>
<sequence length="204" mass="21681">MVRSLKISSLMCILTCVPAIVALQGESIFVKALAGGGYSYVTQKDETAGTGLTFTGPLGISMLQAGGSLSPSVKFYGFTGFSFGPSPKVKADNLKIDTVYDYFYVLDLGLGLALYNKGGQSLSLGGSIAQNYYKYSVYGAQVGTYTRHGWGAHLIAGQEFPMSARFSWGLSALLYYGRVYDVGPSADAPVTNLYGGIAVTLMYD</sequence>
<keyword evidence="1" id="KW-0732">Signal</keyword>
<evidence type="ECO:0000256" key="1">
    <source>
        <dbReference type="SAM" id="SignalP"/>
    </source>
</evidence>
<feature type="chain" id="PRO_5003686887" description="Outer membrane protein beta-barrel domain-containing protein" evidence="1">
    <location>
        <begin position="22"/>
        <end position="204"/>
    </location>
</feature>
<dbReference type="KEGG" id="tpx:Turpa_3749"/>
<keyword evidence="3" id="KW-1185">Reference proteome</keyword>
<name>I4BAS6_TURPD</name>
<dbReference type="HOGENOM" id="CLU_1342772_0_0_12"/>
<evidence type="ECO:0008006" key="4">
    <source>
        <dbReference type="Google" id="ProtNLM"/>
    </source>
</evidence>
<organism evidence="2 3">
    <name type="scientific">Turneriella parva (strain ATCC BAA-1111 / DSM 21527 / NCTC 11395 / H)</name>
    <name type="common">Leptospira parva</name>
    <dbReference type="NCBI Taxonomy" id="869212"/>
    <lineage>
        <taxon>Bacteria</taxon>
        <taxon>Pseudomonadati</taxon>
        <taxon>Spirochaetota</taxon>
        <taxon>Spirochaetia</taxon>
        <taxon>Leptospirales</taxon>
        <taxon>Leptospiraceae</taxon>
        <taxon>Turneriella</taxon>
    </lineage>
</organism>